<feature type="binding site" evidence="7">
    <location>
        <position position="130"/>
    </location>
    <ligand>
        <name>S-adenosyl-L-methionine</name>
        <dbReference type="ChEBI" id="CHEBI:59789"/>
    </ligand>
</feature>
<dbReference type="Pfam" id="PF02390">
    <property type="entry name" value="Methyltransf_4"/>
    <property type="match status" value="1"/>
</dbReference>
<protein>
    <recommendedName>
        <fullName evidence="7">tRNA (guanine-N(7)-)-methyltransferase</fullName>
        <ecNumber evidence="7">2.1.1.33</ecNumber>
    </recommendedName>
    <alternativeName>
        <fullName evidence="7">tRNA (guanine(46)-N(7))-methyltransferase</fullName>
    </alternativeName>
    <alternativeName>
        <fullName evidence="7">tRNA(m7G46)-methyltransferase</fullName>
    </alternativeName>
</protein>
<accession>A0ABS5HHG6</accession>
<evidence type="ECO:0000256" key="3">
    <source>
        <dbReference type="ARBA" id="ARBA00022603"/>
    </source>
</evidence>
<dbReference type="InterPro" id="IPR029063">
    <property type="entry name" value="SAM-dependent_MTases_sf"/>
</dbReference>
<dbReference type="SUPFAM" id="SSF53335">
    <property type="entry name" value="S-adenosyl-L-methionine-dependent methyltransferases"/>
    <property type="match status" value="1"/>
</dbReference>
<evidence type="ECO:0000256" key="4">
    <source>
        <dbReference type="ARBA" id="ARBA00022679"/>
    </source>
</evidence>
<dbReference type="RefSeq" id="WP_212140839.1">
    <property type="nucleotide sequence ID" value="NZ_JAGSSW010000001.1"/>
</dbReference>
<feature type="binding site" evidence="7">
    <location>
        <position position="208"/>
    </location>
    <ligand>
        <name>substrate</name>
    </ligand>
</feature>
<evidence type="ECO:0000313" key="8">
    <source>
        <dbReference type="EMBL" id="MBR8463032.1"/>
    </source>
</evidence>
<feature type="binding site" evidence="7">
    <location>
        <position position="238"/>
    </location>
    <ligand>
        <name>substrate</name>
    </ligand>
</feature>
<dbReference type="CDD" id="cd02440">
    <property type="entry name" value="AdoMet_MTases"/>
    <property type="match status" value="1"/>
</dbReference>
<gene>
    <name evidence="7 8" type="primary">trmB</name>
    <name evidence="8" type="ORF">KDD93_00390</name>
</gene>
<evidence type="ECO:0000313" key="9">
    <source>
        <dbReference type="Proteomes" id="UP000682951"/>
    </source>
</evidence>
<proteinExistence type="inferred from homology"/>
<dbReference type="NCBIfam" id="TIGR00091">
    <property type="entry name" value="tRNA (guanosine(46)-N7)-methyltransferase TrmB"/>
    <property type="match status" value="1"/>
</dbReference>
<dbReference type="Gene3D" id="3.40.50.150">
    <property type="entry name" value="Vaccinia Virus protein VP39"/>
    <property type="match status" value="1"/>
</dbReference>
<dbReference type="HAMAP" id="MF_01057">
    <property type="entry name" value="tRNA_methyltr_TrmB"/>
    <property type="match status" value="1"/>
</dbReference>
<dbReference type="PANTHER" id="PTHR23417:SF14">
    <property type="entry name" value="PENTACOTRIPEPTIDE-REPEAT REGION OF PRORP DOMAIN-CONTAINING PROTEIN"/>
    <property type="match status" value="1"/>
</dbReference>
<dbReference type="InterPro" id="IPR003358">
    <property type="entry name" value="tRNA_(Gua-N-7)_MeTrfase_Trmb"/>
</dbReference>
<dbReference type="NCBIfam" id="NF010719">
    <property type="entry name" value="PRK14121.1"/>
    <property type="match status" value="1"/>
</dbReference>
<keyword evidence="4 7" id="KW-0808">Transferase</keyword>
<comment type="caution">
    <text evidence="7">Lacks conserved residue(s) required for the propagation of feature annotation.</text>
</comment>
<feature type="binding site" evidence="7">
    <location>
        <position position="182"/>
    </location>
    <ligand>
        <name>S-adenosyl-L-methionine</name>
        <dbReference type="ChEBI" id="CHEBI:59789"/>
    </ligand>
</feature>
<evidence type="ECO:0000256" key="2">
    <source>
        <dbReference type="ARBA" id="ARBA00003015"/>
    </source>
</evidence>
<keyword evidence="3 7" id="KW-0489">Methyltransferase</keyword>
<organism evidence="8 9">
    <name type="scientific">Campylobacter anatolicus</name>
    <dbReference type="NCBI Taxonomy" id="2829105"/>
    <lineage>
        <taxon>Bacteria</taxon>
        <taxon>Pseudomonadati</taxon>
        <taxon>Campylobacterota</taxon>
        <taxon>Epsilonproteobacteria</taxon>
        <taxon>Campylobacterales</taxon>
        <taxon>Campylobacteraceae</taxon>
        <taxon>Campylobacter</taxon>
    </lineage>
</organism>
<reference evidence="8 9" key="1">
    <citation type="submission" date="2021-04" db="EMBL/GenBank/DDBJ databases">
        <title>Molecular and phenotypic characterization and identification of bacterial isolates recovered from the Anatolian ground squirrels (Spermophilus xanthoprymnus) and which have the potential to form a new species in the Campylobacter genus.</title>
        <authorList>
            <person name="Aydin F."/>
            <person name="Abay S."/>
            <person name="Kayman T."/>
            <person name="Karakaya E."/>
            <person name="Mustak H.K."/>
            <person name="Mustak I.B."/>
            <person name="Bilgin N."/>
            <person name="Duzler A."/>
            <person name="Sahin O."/>
            <person name="Guran O."/>
            <person name="Saticioglu I.B."/>
        </authorList>
    </citation>
    <scope>NUCLEOTIDE SEQUENCE [LARGE SCALE GENOMIC DNA]</scope>
    <source>
        <strain evidence="9">faydin-G24</strain>
    </source>
</reference>
<comment type="caution">
    <text evidence="8">The sequence shown here is derived from an EMBL/GenBank/DDBJ whole genome shotgun (WGS) entry which is preliminary data.</text>
</comment>
<evidence type="ECO:0000256" key="6">
    <source>
        <dbReference type="ARBA" id="ARBA00022694"/>
    </source>
</evidence>
<keyword evidence="5 7" id="KW-0949">S-adenosyl-L-methionine</keyword>
<comment type="pathway">
    <text evidence="7">tRNA modification; N(7)-methylguanine-tRNA biosynthesis.</text>
</comment>
<keyword evidence="9" id="KW-1185">Reference proteome</keyword>
<sequence length="397" mass="46149">MPNFIAKNLKDKVYPFGHDGVQFLWEAQSKSERLIYTQNGDEKFFIVVKKTGDGKNFVIKGEKLTKPDRIGLLQQALCVYRDENTTDVVSQAFAVKNKQLTQKINTIVDIKEFLSQITNLREKYSKIFIEIGFGSGRHLLFQAQNHPDALFIGIEVYKPSIEQVAKLAHAKNLENIRVINTDARLLLSLIASNSVDKIFLHFPVPWEKAEHRRVISEAFALECERVLKVGGTFELRTDVREYCDFGLHHFLNLTMPKIKLFKNRDLAVSSKYEDRWKRENKDIYDMLYTCNITSDELSLNGNLDFDKSYYVSKIISNFKNETIKQSDYFLHFEEIFTIDETNALLKISFGAFNKPEQCFIKISPDSTEYFIKRPILTRENLKAHEKLKEYLAYAANY</sequence>
<feature type="binding site" evidence="7">
    <location>
        <position position="155"/>
    </location>
    <ligand>
        <name>S-adenosyl-L-methionine</name>
        <dbReference type="ChEBI" id="CHEBI:59789"/>
    </ligand>
</feature>
<dbReference type="PANTHER" id="PTHR23417">
    <property type="entry name" value="3-DEOXY-D-MANNO-OCTULOSONIC-ACID TRANSFERASE/TRNA GUANINE-N 7 - -METHYLTRANSFERASE"/>
    <property type="match status" value="1"/>
</dbReference>
<comment type="similarity">
    <text evidence="7">Belongs to the class I-like SAM-binding methyltransferase superfamily. TrmB family.</text>
</comment>
<dbReference type="Proteomes" id="UP000682951">
    <property type="component" value="Unassembled WGS sequence"/>
</dbReference>
<dbReference type="InterPro" id="IPR055361">
    <property type="entry name" value="tRNA_methyltr_TrmB_bact"/>
</dbReference>
<dbReference type="GO" id="GO:0008176">
    <property type="term" value="F:tRNA (guanine(46)-N7)-methyltransferase activity"/>
    <property type="evidence" value="ECO:0007669"/>
    <property type="project" value="UniProtKB-EC"/>
</dbReference>
<keyword evidence="6 7" id="KW-0819">tRNA processing</keyword>
<dbReference type="EMBL" id="JAGSSW010000001">
    <property type="protein sequence ID" value="MBR8463032.1"/>
    <property type="molecule type" value="Genomic_DNA"/>
</dbReference>
<evidence type="ECO:0000256" key="7">
    <source>
        <dbReference type="HAMAP-Rule" id="MF_01057"/>
    </source>
</evidence>
<comment type="catalytic activity">
    <reaction evidence="1 7">
        <text>guanosine(46) in tRNA + S-adenosyl-L-methionine = N(7)-methylguanosine(46) in tRNA + S-adenosyl-L-homocysteine</text>
        <dbReference type="Rhea" id="RHEA:42708"/>
        <dbReference type="Rhea" id="RHEA-COMP:10188"/>
        <dbReference type="Rhea" id="RHEA-COMP:10189"/>
        <dbReference type="ChEBI" id="CHEBI:57856"/>
        <dbReference type="ChEBI" id="CHEBI:59789"/>
        <dbReference type="ChEBI" id="CHEBI:74269"/>
        <dbReference type="ChEBI" id="CHEBI:74480"/>
        <dbReference type="EC" id="2.1.1.33"/>
    </reaction>
</comment>
<name>A0ABS5HHG6_9BACT</name>
<dbReference type="PROSITE" id="PS51625">
    <property type="entry name" value="SAM_MT_TRMB"/>
    <property type="match status" value="1"/>
</dbReference>
<comment type="function">
    <text evidence="2 7">Catalyzes the formation of N(7)-methylguanine at position 46 (m7G46) in tRNA.</text>
</comment>
<evidence type="ECO:0000256" key="1">
    <source>
        <dbReference type="ARBA" id="ARBA00000142"/>
    </source>
</evidence>
<dbReference type="EC" id="2.1.1.33" evidence="7"/>
<evidence type="ECO:0000256" key="5">
    <source>
        <dbReference type="ARBA" id="ARBA00022691"/>
    </source>
</evidence>